<evidence type="ECO:0000313" key="3">
    <source>
        <dbReference type="Proteomes" id="UP000029868"/>
    </source>
</evidence>
<dbReference type="RefSeq" id="WP_033081341.1">
    <property type="nucleotide sequence ID" value="NZ_JQEC01000011.1"/>
</dbReference>
<dbReference type="Proteomes" id="UP000029868">
    <property type="component" value="Unassembled WGS sequence"/>
</dbReference>
<gene>
    <name evidence="2" type="ORF">GAB14E_0356</name>
</gene>
<dbReference type="AlphaFoldDB" id="A0A099L0A4"/>
<accession>A0A099L0A4</accession>
<protein>
    <submittedName>
        <fullName evidence="2">Uncharacterized protein</fullName>
    </submittedName>
</protein>
<feature type="transmembrane region" description="Helical" evidence="1">
    <location>
        <begin position="132"/>
        <end position="151"/>
    </location>
</feature>
<dbReference type="OrthoDB" id="6401169at2"/>
<keyword evidence="1" id="KW-0812">Transmembrane</keyword>
<comment type="caution">
    <text evidence="2">The sequence shown here is derived from an EMBL/GenBank/DDBJ whole genome shotgun (WGS) entry which is preliminary data.</text>
</comment>
<proteinExistence type="predicted"/>
<keyword evidence="1" id="KW-1133">Transmembrane helix</keyword>
<reference evidence="2 3" key="1">
    <citation type="submission" date="2014-08" db="EMBL/GenBank/DDBJ databases">
        <title>Genomic and Phenotypic Diversity of Colwellia psychrerythraea strains from Disparate Marine Basins.</title>
        <authorList>
            <person name="Techtmann S.M."/>
            <person name="Stelling S.C."/>
            <person name="Utturkar S.M."/>
            <person name="Alshibli N."/>
            <person name="Harris A."/>
            <person name="Brown S.D."/>
            <person name="Hazen T.C."/>
        </authorList>
    </citation>
    <scope>NUCLEOTIDE SEQUENCE [LARGE SCALE GENOMIC DNA]</scope>
    <source>
        <strain evidence="2 3">GAB14E</strain>
    </source>
</reference>
<feature type="transmembrane region" description="Helical" evidence="1">
    <location>
        <begin position="101"/>
        <end position="120"/>
    </location>
</feature>
<keyword evidence="1" id="KW-0472">Membrane</keyword>
<dbReference type="EMBL" id="JQEC01000011">
    <property type="protein sequence ID" value="KGJ96409.1"/>
    <property type="molecule type" value="Genomic_DNA"/>
</dbReference>
<evidence type="ECO:0000256" key="1">
    <source>
        <dbReference type="SAM" id="Phobius"/>
    </source>
</evidence>
<sequence>MYHKSLWLSIFIIVLLSAASHFLDFGHGLVWVGFETPKDFFLLLLRLLFLSLIVERVVELYVILYRAPGRAKIENDISLATGEKLDISKLSFYKAETARKTAWVGFSLGVLMAIVGIRIFTGMFDFDDASTVQIIMFDVFELFTMGALMAGGSKGINQIVSTIEFFAQRPKRLVGPN</sequence>
<organism evidence="2 3">
    <name type="scientific">Colwellia psychrerythraea</name>
    <name type="common">Vibrio psychroerythus</name>
    <dbReference type="NCBI Taxonomy" id="28229"/>
    <lineage>
        <taxon>Bacteria</taxon>
        <taxon>Pseudomonadati</taxon>
        <taxon>Pseudomonadota</taxon>
        <taxon>Gammaproteobacteria</taxon>
        <taxon>Alteromonadales</taxon>
        <taxon>Colwelliaceae</taxon>
        <taxon>Colwellia</taxon>
    </lineage>
</organism>
<dbReference type="PATRIC" id="fig|28229.3.peg.1294"/>
<name>A0A099L0A4_COLPS</name>
<evidence type="ECO:0000313" key="2">
    <source>
        <dbReference type="EMBL" id="KGJ96409.1"/>
    </source>
</evidence>
<feature type="transmembrane region" description="Helical" evidence="1">
    <location>
        <begin position="44"/>
        <end position="64"/>
    </location>
</feature>